<feature type="modified residue" description="O-(pantetheine 4'-phosphoryl)serine" evidence="7">
    <location>
        <position position="44"/>
    </location>
</feature>
<comment type="caution">
    <text evidence="11">The sequence shown here is derived from an EMBL/GenBank/DDBJ whole genome shotgun (WGS) entry which is preliminary data.</text>
</comment>
<evidence type="ECO:0000256" key="4">
    <source>
        <dbReference type="ARBA" id="ARBA00022832"/>
    </source>
</evidence>
<gene>
    <name evidence="7 11" type="primary">acpP</name>
    <name evidence="11" type="ORF">NMN56_017140</name>
</gene>
<keyword evidence="3 7" id="KW-0597">Phosphoprotein</keyword>
<proteinExistence type="inferred from homology"/>
<dbReference type="PANTHER" id="PTHR20863:SF76">
    <property type="entry name" value="CARRIER DOMAIN-CONTAINING PROTEIN"/>
    <property type="match status" value="1"/>
</dbReference>
<keyword evidence="7" id="KW-0963">Cytoplasm</keyword>
<evidence type="ECO:0000313" key="11">
    <source>
        <dbReference type="EMBL" id="MDJ1133659.1"/>
    </source>
</evidence>
<dbReference type="NCBIfam" id="TIGR00517">
    <property type="entry name" value="acyl_carrier"/>
    <property type="match status" value="1"/>
</dbReference>
<feature type="domain" description="Carrier" evidence="10">
    <location>
        <begin position="9"/>
        <end position="84"/>
    </location>
</feature>
<evidence type="ECO:0000256" key="3">
    <source>
        <dbReference type="ARBA" id="ARBA00022553"/>
    </source>
</evidence>
<evidence type="ECO:0000256" key="9">
    <source>
        <dbReference type="RuleBase" id="RU003545"/>
    </source>
</evidence>
<dbReference type="InterPro" id="IPR009081">
    <property type="entry name" value="PP-bd_ACP"/>
</dbReference>
<sequence>MTTETTHTGGIHERVTALLEERLGLLPEEVTRDAKFKEDLGLDSLDMVELLTLVETETGQDVDDGTAPSMATVGDVIDYLAAHGGGDAT</sequence>
<comment type="pathway">
    <text evidence="7 9">Lipid metabolism; fatty acid biosynthesis.</text>
</comment>
<dbReference type="RefSeq" id="WP_274045336.1">
    <property type="nucleotide sequence ID" value="NZ_JANCPR020000015.1"/>
</dbReference>
<comment type="PTM">
    <text evidence="7">4'-phosphopantetheine is transferred from CoA to a specific serine of apo-ACP by AcpS. This modification is essential for activity because fatty acids are bound in thioester linkage to the sulfhydryl of the prosthetic group.</text>
</comment>
<evidence type="ECO:0000256" key="8">
    <source>
        <dbReference type="NCBIfam" id="TIGR00517"/>
    </source>
</evidence>
<dbReference type="EMBL" id="JANCPR020000015">
    <property type="protein sequence ID" value="MDJ1133659.1"/>
    <property type="molecule type" value="Genomic_DNA"/>
</dbReference>
<dbReference type="PROSITE" id="PS00012">
    <property type="entry name" value="PHOSPHOPANTETHEINE"/>
    <property type="match status" value="1"/>
</dbReference>
<keyword evidence="4 7" id="KW-0276">Fatty acid metabolism</keyword>
<evidence type="ECO:0000313" key="12">
    <source>
        <dbReference type="Proteomes" id="UP001214441"/>
    </source>
</evidence>
<evidence type="ECO:0000256" key="7">
    <source>
        <dbReference type="HAMAP-Rule" id="MF_01217"/>
    </source>
</evidence>
<dbReference type="InterPro" id="IPR006162">
    <property type="entry name" value="Ppantetheine_attach_site"/>
</dbReference>
<dbReference type="SUPFAM" id="SSF47336">
    <property type="entry name" value="ACP-like"/>
    <property type="match status" value="1"/>
</dbReference>
<comment type="similarity">
    <text evidence="7">Belongs to the acyl carrier protein (ACP) family.</text>
</comment>
<keyword evidence="12" id="KW-1185">Reference proteome</keyword>
<keyword evidence="1 7" id="KW-0596">Phosphopantetheine</keyword>
<protein>
    <recommendedName>
        <fullName evidence="7 8">Acyl carrier protein</fullName>
        <shortName evidence="7">ACP</shortName>
    </recommendedName>
</protein>
<dbReference type="Gene3D" id="1.10.1200.10">
    <property type="entry name" value="ACP-like"/>
    <property type="match status" value="1"/>
</dbReference>
<dbReference type="PANTHER" id="PTHR20863">
    <property type="entry name" value="ACYL CARRIER PROTEIN"/>
    <property type="match status" value="1"/>
</dbReference>
<comment type="subcellular location">
    <subcellularLocation>
        <location evidence="7">Cytoplasm</location>
    </subcellularLocation>
</comment>
<organism evidence="11 12">
    <name type="scientific">Streptomyces iconiensis</name>
    <dbReference type="NCBI Taxonomy" id="1384038"/>
    <lineage>
        <taxon>Bacteria</taxon>
        <taxon>Bacillati</taxon>
        <taxon>Actinomycetota</taxon>
        <taxon>Actinomycetes</taxon>
        <taxon>Kitasatosporales</taxon>
        <taxon>Streptomycetaceae</taxon>
        <taxon>Streptomyces</taxon>
    </lineage>
</organism>
<dbReference type="Pfam" id="PF00550">
    <property type="entry name" value="PP-binding"/>
    <property type="match status" value="1"/>
</dbReference>
<keyword evidence="6 7" id="KW-0275">Fatty acid biosynthesis</keyword>
<evidence type="ECO:0000256" key="6">
    <source>
        <dbReference type="ARBA" id="ARBA00023160"/>
    </source>
</evidence>
<keyword evidence="2 7" id="KW-0444">Lipid biosynthesis</keyword>
<evidence type="ECO:0000256" key="1">
    <source>
        <dbReference type="ARBA" id="ARBA00022450"/>
    </source>
</evidence>
<name>A0ABT6ZXX3_9ACTN</name>
<evidence type="ECO:0000259" key="10">
    <source>
        <dbReference type="PROSITE" id="PS50075"/>
    </source>
</evidence>
<dbReference type="InterPro" id="IPR036736">
    <property type="entry name" value="ACP-like_sf"/>
</dbReference>
<comment type="function">
    <text evidence="7 9">Carrier of the growing fatty acid chain in fatty acid biosynthesis.</text>
</comment>
<evidence type="ECO:0000256" key="5">
    <source>
        <dbReference type="ARBA" id="ARBA00023098"/>
    </source>
</evidence>
<evidence type="ECO:0000256" key="2">
    <source>
        <dbReference type="ARBA" id="ARBA00022516"/>
    </source>
</evidence>
<dbReference type="HAMAP" id="MF_01217">
    <property type="entry name" value="Acyl_carrier"/>
    <property type="match status" value="1"/>
</dbReference>
<keyword evidence="5 7" id="KW-0443">Lipid metabolism</keyword>
<reference evidence="11 12" key="1">
    <citation type="submission" date="2023-05" db="EMBL/GenBank/DDBJ databases">
        <title>Streptantibioticus silvisoli sp. nov., acidotolerant actinomycetes 1 from pine litter.</title>
        <authorList>
            <person name="Swiecimska M."/>
            <person name="Golinska P."/>
            <person name="Sangal V."/>
            <person name="Wachnowicz B."/>
            <person name="Goodfellow M."/>
        </authorList>
    </citation>
    <scope>NUCLEOTIDE SEQUENCE [LARGE SCALE GENOMIC DNA]</scope>
    <source>
        <strain evidence="11 12">DSM 42109</strain>
    </source>
</reference>
<dbReference type="InterPro" id="IPR003231">
    <property type="entry name" value="ACP"/>
</dbReference>
<comment type="PTM">
    <text evidence="9">4'-phosphopantetheine is transferred from CoA to a specific serine of apo-ACP by acpS.</text>
</comment>
<dbReference type="PROSITE" id="PS50075">
    <property type="entry name" value="CARRIER"/>
    <property type="match status" value="1"/>
</dbReference>
<dbReference type="Proteomes" id="UP001214441">
    <property type="component" value="Unassembled WGS sequence"/>
</dbReference>
<accession>A0ABT6ZXX3</accession>